<evidence type="ECO:0000313" key="5">
    <source>
        <dbReference type="Proteomes" id="UP001630127"/>
    </source>
</evidence>
<sequence length="219" mass="25271">MGGKDYINKRRTRKGGASNLNNFKGKSKLEIKKQNEKYFECGQPGHFANECPSKKKKEGNLASITFKSLGMIATAKEKEEMGSAQMAFMAIGDDEVTSTYDFNDENDLEAFILKLHDNLKESYVRNKELVKKSNALLNANSKLVNENSRLSQENTELKKRMHVKKRIKEEQVSLKKRLDDLNVFLHRKKKNIVDMKKNRNVLYMEIRILFATIANNMDM</sequence>
<dbReference type="Proteomes" id="UP001630127">
    <property type="component" value="Unassembled WGS sequence"/>
</dbReference>
<evidence type="ECO:0000313" key="4">
    <source>
        <dbReference type="EMBL" id="KAL3520038.1"/>
    </source>
</evidence>
<feature type="region of interest" description="Disordered" evidence="2">
    <location>
        <begin position="1"/>
        <end position="25"/>
    </location>
</feature>
<gene>
    <name evidence="4" type="ORF">ACH5RR_018187</name>
</gene>
<dbReference type="InterPro" id="IPR036875">
    <property type="entry name" value="Znf_CCHC_sf"/>
</dbReference>
<name>A0ABD2ZQT7_9GENT</name>
<keyword evidence="1" id="KW-0863">Zinc-finger</keyword>
<evidence type="ECO:0000256" key="2">
    <source>
        <dbReference type="SAM" id="MobiDB-lite"/>
    </source>
</evidence>
<dbReference type="SUPFAM" id="SSF57756">
    <property type="entry name" value="Retrovirus zinc finger-like domains"/>
    <property type="match status" value="1"/>
</dbReference>
<keyword evidence="1" id="KW-0479">Metal-binding</keyword>
<keyword evidence="1" id="KW-0862">Zinc</keyword>
<dbReference type="InterPro" id="IPR001878">
    <property type="entry name" value="Znf_CCHC"/>
</dbReference>
<dbReference type="EMBL" id="JBJUIK010000008">
    <property type="protein sequence ID" value="KAL3520038.1"/>
    <property type="molecule type" value="Genomic_DNA"/>
</dbReference>
<comment type="caution">
    <text evidence="4">The sequence shown here is derived from an EMBL/GenBank/DDBJ whole genome shotgun (WGS) entry which is preliminary data.</text>
</comment>
<evidence type="ECO:0000256" key="1">
    <source>
        <dbReference type="PROSITE-ProRule" id="PRU00047"/>
    </source>
</evidence>
<dbReference type="PROSITE" id="PS50158">
    <property type="entry name" value="ZF_CCHC"/>
    <property type="match status" value="1"/>
</dbReference>
<dbReference type="Gene3D" id="4.10.60.10">
    <property type="entry name" value="Zinc finger, CCHC-type"/>
    <property type="match status" value="1"/>
</dbReference>
<dbReference type="Pfam" id="PF00098">
    <property type="entry name" value="zf-CCHC"/>
    <property type="match status" value="1"/>
</dbReference>
<accession>A0ABD2ZQT7</accession>
<proteinExistence type="predicted"/>
<organism evidence="4 5">
    <name type="scientific">Cinchona calisaya</name>
    <dbReference type="NCBI Taxonomy" id="153742"/>
    <lineage>
        <taxon>Eukaryota</taxon>
        <taxon>Viridiplantae</taxon>
        <taxon>Streptophyta</taxon>
        <taxon>Embryophyta</taxon>
        <taxon>Tracheophyta</taxon>
        <taxon>Spermatophyta</taxon>
        <taxon>Magnoliopsida</taxon>
        <taxon>eudicotyledons</taxon>
        <taxon>Gunneridae</taxon>
        <taxon>Pentapetalae</taxon>
        <taxon>asterids</taxon>
        <taxon>lamiids</taxon>
        <taxon>Gentianales</taxon>
        <taxon>Rubiaceae</taxon>
        <taxon>Cinchonoideae</taxon>
        <taxon>Cinchoneae</taxon>
        <taxon>Cinchona</taxon>
    </lineage>
</organism>
<keyword evidence="5" id="KW-1185">Reference proteome</keyword>
<reference evidence="4 5" key="1">
    <citation type="submission" date="2024-11" db="EMBL/GenBank/DDBJ databases">
        <title>A near-complete genome assembly of Cinchona calisaya.</title>
        <authorList>
            <person name="Lian D.C."/>
            <person name="Zhao X.W."/>
            <person name="Wei L."/>
        </authorList>
    </citation>
    <scope>NUCLEOTIDE SEQUENCE [LARGE SCALE GENOMIC DNA]</scope>
    <source>
        <tissue evidence="4">Nenye</tissue>
    </source>
</reference>
<evidence type="ECO:0000259" key="3">
    <source>
        <dbReference type="PROSITE" id="PS50158"/>
    </source>
</evidence>
<dbReference type="GO" id="GO:0008270">
    <property type="term" value="F:zinc ion binding"/>
    <property type="evidence" value="ECO:0007669"/>
    <property type="project" value="UniProtKB-KW"/>
</dbReference>
<protein>
    <recommendedName>
        <fullName evidence="3">CCHC-type domain-containing protein</fullName>
    </recommendedName>
</protein>
<feature type="domain" description="CCHC-type" evidence="3">
    <location>
        <begin position="39"/>
        <end position="53"/>
    </location>
</feature>
<dbReference type="AlphaFoldDB" id="A0ABD2ZQT7"/>